<dbReference type="OrthoDB" id="195502at2"/>
<reference evidence="2 4" key="1">
    <citation type="journal article" date="2015" name="Int. J. Syst. Evol. Microbiol.">
        <title>Bacillus glycinifermentans sp. nov., isolated from fermented soybean paste.</title>
        <authorList>
            <person name="Kim S.J."/>
            <person name="Dunlap C.A."/>
            <person name="Kwon S.W."/>
            <person name="Rooney A.P."/>
        </authorList>
    </citation>
    <scope>NUCLEOTIDE SEQUENCE [LARGE SCALE GENOMIC DNA]</scope>
    <source>
        <strain evidence="2 4">GO-13</strain>
    </source>
</reference>
<feature type="transmembrane region" description="Helical" evidence="1">
    <location>
        <begin position="147"/>
        <end position="167"/>
    </location>
</feature>
<feature type="transmembrane region" description="Helical" evidence="1">
    <location>
        <begin position="47"/>
        <end position="68"/>
    </location>
</feature>
<evidence type="ECO:0000313" key="4">
    <source>
        <dbReference type="Proteomes" id="UP000036168"/>
    </source>
</evidence>
<dbReference type="AlphaFoldDB" id="A0A0T6BJ94"/>
<keyword evidence="1" id="KW-1133">Transmembrane helix</keyword>
<gene>
    <name evidence="2" type="ORF">AB447_204995</name>
    <name evidence="3" type="ORF">P8828_01970</name>
</gene>
<dbReference type="RefSeq" id="WP_048354529.1">
    <property type="nucleotide sequence ID" value="NZ_JARRTL010000006.1"/>
</dbReference>
<evidence type="ECO:0000313" key="3">
    <source>
        <dbReference type="EMBL" id="MEC0483620.1"/>
    </source>
</evidence>
<dbReference type="EMBL" id="JARRTL010000006">
    <property type="protein sequence ID" value="MEC0483620.1"/>
    <property type="molecule type" value="Genomic_DNA"/>
</dbReference>
<feature type="transmembrane region" description="Helical" evidence="1">
    <location>
        <begin position="115"/>
        <end position="135"/>
    </location>
</feature>
<dbReference type="Pfam" id="PF10067">
    <property type="entry name" value="DUF2306"/>
    <property type="match status" value="1"/>
</dbReference>
<evidence type="ECO:0000256" key="1">
    <source>
        <dbReference type="SAM" id="Phobius"/>
    </source>
</evidence>
<name>A0A0T6BJ94_9BACI</name>
<feature type="transmembrane region" description="Helical" evidence="1">
    <location>
        <begin position="7"/>
        <end position="27"/>
    </location>
</feature>
<comment type="caution">
    <text evidence="2">The sequence shown here is derived from an EMBL/GenBank/DDBJ whole genome shotgun (WGS) entry which is preliminary data.</text>
</comment>
<protein>
    <submittedName>
        <fullName evidence="3">DUF2306 domain-containing protein</fullName>
    </submittedName>
</protein>
<dbReference type="Proteomes" id="UP001341297">
    <property type="component" value="Unassembled WGS sequence"/>
</dbReference>
<feature type="transmembrane region" description="Helical" evidence="1">
    <location>
        <begin position="88"/>
        <end position="109"/>
    </location>
</feature>
<evidence type="ECO:0000313" key="5">
    <source>
        <dbReference type="Proteomes" id="UP001341297"/>
    </source>
</evidence>
<keyword evidence="5" id="KW-1185">Reference proteome</keyword>
<dbReference type="InterPro" id="IPR018750">
    <property type="entry name" value="DUF2306_membrane"/>
</dbReference>
<reference evidence="2" key="2">
    <citation type="submission" date="2015-10" db="EMBL/GenBank/DDBJ databases">
        <authorList>
            <person name="Gilbert D.G."/>
        </authorList>
    </citation>
    <scope>NUCLEOTIDE SEQUENCE</scope>
    <source>
        <strain evidence="2">GO-13</strain>
    </source>
</reference>
<reference evidence="3 5" key="3">
    <citation type="submission" date="2023-03" db="EMBL/GenBank/DDBJ databases">
        <title>Agriculturally important microbes genome sequencing.</title>
        <authorList>
            <person name="Dunlap C."/>
        </authorList>
    </citation>
    <scope>NUCLEOTIDE SEQUENCE [LARGE SCALE GENOMIC DNA]</scope>
    <source>
        <strain evidence="3 5">CBP-3203</strain>
    </source>
</reference>
<accession>A0A0T6BJ94</accession>
<organism evidence="2 4">
    <name type="scientific">Bacillus glycinifermentans</name>
    <dbReference type="NCBI Taxonomy" id="1664069"/>
    <lineage>
        <taxon>Bacteria</taxon>
        <taxon>Bacillati</taxon>
        <taxon>Bacillota</taxon>
        <taxon>Bacilli</taxon>
        <taxon>Bacillales</taxon>
        <taxon>Bacillaceae</taxon>
        <taxon>Bacillus</taxon>
    </lineage>
</organism>
<evidence type="ECO:0000313" key="2">
    <source>
        <dbReference type="EMBL" id="KRT89953.1"/>
    </source>
</evidence>
<dbReference type="EMBL" id="LECW02000045">
    <property type="protein sequence ID" value="KRT89953.1"/>
    <property type="molecule type" value="Genomic_DNA"/>
</dbReference>
<keyword evidence="1" id="KW-0472">Membrane</keyword>
<proteinExistence type="predicted"/>
<dbReference type="Proteomes" id="UP000036168">
    <property type="component" value="Unassembled WGS sequence"/>
</dbReference>
<sequence>MKRTIKGFIVLISFMWVFHTFSKNFMADPNLEKFIARKDQILTNESLWLWMIRLHISLAIISLVTGPLGMIKAIRTRSRTFHHWNGRLYILSIILNFIPGVYVSFFATGGWPSTIGFLILNTLWLGTTILAYLSIKRKKVILHSQWMMRSFFLSFANMTIYIIVAITHNLMNVSYGHSYTIAVWLCWIINLLIAEFIIKKQVFS</sequence>
<keyword evidence="1" id="KW-0812">Transmembrane</keyword>
<feature type="transmembrane region" description="Helical" evidence="1">
    <location>
        <begin position="179"/>
        <end position="198"/>
    </location>
</feature>